<reference evidence="5" key="1">
    <citation type="journal article" date="2020" name="Nat. Commun.">
        <title>Genome assembly of wild tea tree DASZ reveals pedigree and selection history of tea varieties.</title>
        <authorList>
            <person name="Zhang W."/>
            <person name="Zhang Y."/>
            <person name="Qiu H."/>
            <person name="Guo Y."/>
            <person name="Wan H."/>
            <person name="Zhang X."/>
            <person name="Scossa F."/>
            <person name="Alseekh S."/>
            <person name="Zhang Q."/>
            <person name="Wang P."/>
            <person name="Xu L."/>
            <person name="Schmidt M.H."/>
            <person name="Jia X."/>
            <person name="Li D."/>
            <person name="Zhu A."/>
            <person name="Guo F."/>
            <person name="Chen W."/>
            <person name="Ni D."/>
            <person name="Usadel B."/>
            <person name="Fernie A.R."/>
            <person name="Wen W."/>
        </authorList>
    </citation>
    <scope>NUCLEOTIDE SEQUENCE [LARGE SCALE GENOMIC DNA]</scope>
    <source>
        <strain evidence="5">cv. G240</strain>
    </source>
</reference>
<evidence type="ECO:0000313" key="5">
    <source>
        <dbReference type="Proteomes" id="UP000593564"/>
    </source>
</evidence>
<dbReference type="Proteomes" id="UP000593564">
    <property type="component" value="Unassembled WGS sequence"/>
</dbReference>
<evidence type="ECO:0000313" key="4">
    <source>
        <dbReference type="EMBL" id="KAF5954668.1"/>
    </source>
</evidence>
<comment type="subcellular location">
    <subcellularLocation>
        <location evidence="1">Nucleus</location>
    </subcellularLocation>
</comment>
<gene>
    <name evidence="4" type="ORF">HYC85_007524</name>
</gene>
<feature type="domain" description="Rad21/Rec8-like protein N-terminal" evidence="3">
    <location>
        <begin position="5"/>
        <end position="64"/>
    </location>
</feature>
<comment type="caution">
    <text evidence="4">The sequence shown here is derived from an EMBL/GenBank/DDBJ whole genome shotgun (WGS) entry which is preliminary data.</text>
</comment>
<keyword evidence="5" id="KW-1185">Reference proteome</keyword>
<evidence type="ECO:0000259" key="3">
    <source>
        <dbReference type="Pfam" id="PF04825"/>
    </source>
</evidence>
<evidence type="ECO:0000256" key="2">
    <source>
        <dbReference type="ARBA" id="ARBA00023242"/>
    </source>
</evidence>
<evidence type="ECO:0000256" key="1">
    <source>
        <dbReference type="ARBA" id="ARBA00004123"/>
    </source>
</evidence>
<dbReference type="PANTHER" id="PTHR12585">
    <property type="entry name" value="SCC1 / RAD21 FAMILY MEMBER"/>
    <property type="match status" value="1"/>
</dbReference>
<dbReference type="InterPro" id="IPR039781">
    <property type="entry name" value="Rad21/Rec8-like"/>
</dbReference>
<keyword evidence="2" id="KW-0539">Nucleus</keyword>
<accession>A0A7J7HRM5</accession>
<dbReference type="GO" id="GO:0003682">
    <property type="term" value="F:chromatin binding"/>
    <property type="evidence" value="ECO:0007669"/>
    <property type="project" value="TreeGrafter"/>
</dbReference>
<dbReference type="Pfam" id="PF04825">
    <property type="entry name" value="Rad21_Rec8_N"/>
    <property type="match status" value="1"/>
</dbReference>
<protein>
    <recommendedName>
        <fullName evidence="3">Rad21/Rec8-like protein N-terminal domain-containing protein</fullName>
    </recommendedName>
</protein>
<dbReference type="GO" id="GO:1990414">
    <property type="term" value="P:replication-born double-strand break repair via sister chromatid exchange"/>
    <property type="evidence" value="ECO:0007669"/>
    <property type="project" value="TreeGrafter"/>
</dbReference>
<dbReference type="GO" id="GO:0007062">
    <property type="term" value="P:sister chromatid cohesion"/>
    <property type="evidence" value="ECO:0007669"/>
    <property type="project" value="InterPro"/>
</dbReference>
<sequence>MFLLEHIMYPKGHIALRMSGHLRLGVVRIYSKKVNYLYQDYNFFLITIRKAFASVEVNLPEDATHAPFDSVTLPKRSNLMP</sequence>
<dbReference type="GO" id="GO:0005634">
    <property type="term" value="C:nucleus"/>
    <property type="evidence" value="ECO:0007669"/>
    <property type="project" value="UniProtKB-SubCell"/>
</dbReference>
<dbReference type="InterPro" id="IPR006910">
    <property type="entry name" value="Rad21_Rec8_N"/>
</dbReference>
<name>A0A7J7HRM5_CAMSI</name>
<organism evidence="4 5">
    <name type="scientific">Camellia sinensis</name>
    <name type="common">Tea plant</name>
    <name type="synonym">Thea sinensis</name>
    <dbReference type="NCBI Taxonomy" id="4442"/>
    <lineage>
        <taxon>Eukaryota</taxon>
        <taxon>Viridiplantae</taxon>
        <taxon>Streptophyta</taxon>
        <taxon>Embryophyta</taxon>
        <taxon>Tracheophyta</taxon>
        <taxon>Spermatophyta</taxon>
        <taxon>Magnoliopsida</taxon>
        <taxon>eudicotyledons</taxon>
        <taxon>Gunneridae</taxon>
        <taxon>Pentapetalae</taxon>
        <taxon>asterids</taxon>
        <taxon>Ericales</taxon>
        <taxon>Theaceae</taxon>
        <taxon>Camellia</taxon>
    </lineage>
</organism>
<dbReference type="GO" id="GO:0008278">
    <property type="term" value="C:cohesin complex"/>
    <property type="evidence" value="ECO:0007669"/>
    <property type="project" value="InterPro"/>
</dbReference>
<reference evidence="4 5" key="2">
    <citation type="submission" date="2020-07" db="EMBL/GenBank/DDBJ databases">
        <title>Genome assembly of wild tea tree DASZ reveals pedigree and selection history of tea varieties.</title>
        <authorList>
            <person name="Zhang W."/>
        </authorList>
    </citation>
    <scope>NUCLEOTIDE SEQUENCE [LARGE SCALE GENOMIC DNA]</scope>
    <source>
        <strain evidence="5">cv. G240</strain>
        <tissue evidence="4">Leaf</tissue>
    </source>
</reference>
<dbReference type="PANTHER" id="PTHR12585:SF55">
    <property type="entry name" value="SISTER CHROMATID COHESION 1 PROTEIN 3"/>
    <property type="match status" value="1"/>
</dbReference>
<dbReference type="EMBL" id="JACBKZ010000003">
    <property type="protein sequence ID" value="KAF5954668.1"/>
    <property type="molecule type" value="Genomic_DNA"/>
</dbReference>
<dbReference type="AlphaFoldDB" id="A0A7J7HRM5"/>
<proteinExistence type="predicted"/>